<keyword evidence="1" id="KW-1133">Transmembrane helix</keyword>
<protein>
    <submittedName>
        <fullName evidence="2">Uncharacterized protein</fullName>
    </submittedName>
</protein>
<sequence length="231" mass="25776">MWSHIFTFLAGVICGLGGMSIWFGLRFFADLRATKHAAASDLFAVLPGERDQAALAAVEACKNRLRWNKNPNPEWLPPLVDEIPKLVREIAAVYHPNSPQPLLAPGLSHFTRALQLAATDVTEFLQTRTVGRLVDVSAHTAIKTWEKGREVIQHETVQALGKWYRRILPVWQVLRWNSPVVWASMAVSNIAARTLQPAIIDIVARRAVELYSGRVAGTFDLPKLEAPKTDK</sequence>
<dbReference type="EMBL" id="QNRR01000014">
    <property type="protein sequence ID" value="RBP37327.1"/>
    <property type="molecule type" value="Genomic_DNA"/>
</dbReference>
<evidence type="ECO:0000256" key="1">
    <source>
        <dbReference type="SAM" id="Phobius"/>
    </source>
</evidence>
<reference evidence="2 3" key="1">
    <citation type="submission" date="2018-06" db="EMBL/GenBank/DDBJ databases">
        <title>Genomic Encyclopedia of Type Strains, Phase IV (KMG-IV): sequencing the most valuable type-strain genomes for metagenomic binning, comparative biology and taxonomic classification.</title>
        <authorList>
            <person name="Goeker M."/>
        </authorList>
    </citation>
    <scope>NUCLEOTIDE SEQUENCE [LARGE SCALE GENOMIC DNA]</scope>
    <source>
        <strain evidence="2 3">DSM 25532</strain>
    </source>
</reference>
<organism evidence="2 3">
    <name type="scientific">Roseimicrobium gellanilyticum</name>
    <dbReference type="NCBI Taxonomy" id="748857"/>
    <lineage>
        <taxon>Bacteria</taxon>
        <taxon>Pseudomonadati</taxon>
        <taxon>Verrucomicrobiota</taxon>
        <taxon>Verrucomicrobiia</taxon>
        <taxon>Verrucomicrobiales</taxon>
        <taxon>Verrucomicrobiaceae</taxon>
        <taxon>Roseimicrobium</taxon>
    </lineage>
</organism>
<dbReference type="AlphaFoldDB" id="A0A366H5I2"/>
<evidence type="ECO:0000313" key="2">
    <source>
        <dbReference type="EMBL" id="RBP37327.1"/>
    </source>
</evidence>
<feature type="transmembrane region" description="Helical" evidence="1">
    <location>
        <begin position="6"/>
        <end position="25"/>
    </location>
</feature>
<dbReference type="Proteomes" id="UP000253426">
    <property type="component" value="Unassembled WGS sequence"/>
</dbReference>
<keyword evidence="1" id="KW-0812">Transmembrane</keyword>
<keyword evidence="3" id="KW-1185">Reference proteome</keyword>
<accession>A0A366H5I2</accession>
<comment type="caution">
    <text evidence="2">The sequence shown here is derived from an EMBL/GenBank/DDBJ whole genome shotgun (WGS) entry which is preliminary data.</text>
</comment>
<proteinExistence type="predicted"/>
<name>A0A366H5I2_9BACT</name>
<gene>
    <name evidence="2" type="ORF">DES53_11465</name>
</gene>
<keyword evidence="1" id="KW-0472">Membrane</keyword>
<evidence type="ECO:0000313" key="3">
    <source>
        <dbReference type="Proteomes" id="UP000253426"/>
    </source>
</evidence>